<accession>A0ABY4HB50</accession>
<gene>
    <name evidence="2" type="ORF">MUO15_00775</name>
</gene>
<keyword evidence="1" id="KW-0732">Signal</keyword>
<sequence length="70" mass="7242">MKKTIASIALAIVAVVVAYPSVNWEADKEAAETENVTLSNGVQIALTEKEAALSGNPGEKKVALTGLGLF</sequence>
<feature type="chain" id="PRO_5046446711" evidence="1">
    <location>
        <begin position="19"/>
        <end position="70"/>
    </location>
</feature>
<dbReference type="Proteomes" id="UP000830326">
    <property type="component" value="Chromosome"/>
</dbReference>
<name>A0ABY4HB50_9BACI</name>
<organism evidence="2 3">
    <name type="scientific">Halobacillus amylolyticus</name>
    <dbReference type="NCBI Taxonomy" id="2932259"/>
    <lineage>
        <taxon>Bacteria</taxon>
        <taxon>Bacillati</taxon>
        <taxon>Bacillota</taxon>
        <taxon>Bacilli</taxon>
        <taxon>Bacillales</taxon>
        <taxon>Bacillaceae</taxon>
        <taxon>Halobacillus</taxon>
    </lineage>
</organism>
<protein>
    <submittedName>
        <fullName evidence="2">Uncharacterized protein</fullName>
    </submittedName>
</protein>
<feature type="signal peptide" evidence="1">
    <location>
        <begin position="1"/>
        <end position="18"/>
    </location>
</feature>
<dbReference type="EMBL" id="CP095075">
    <property type="protein sequence ID" value="UOR12113.1"/>
    <property type="molecule type" value="Genomic_DNA"/>
</dbReference>
<dbReference type="RefSeq" id="WP_245032678.1">
    <property type="nucleotide sequence ID" value="NZ_CP095075.1"/>
</dbReference>
<evidence type="ECO:0000313" key="2">
    <source>
        <dbReference type="EMBL" id="UOR12113.1"/>
    </source>
</evidence>
<keyword evidence="3" id="KW-1185">Reference proteome</keyword>
<reference evidence="2" key="1">
    <citation type="submission" date="2022-04" db="EMBL/GenBank/DDBJ databases">
        <title>Halobacillus sp. isolated from saltern.</title>
        <authorList>
            <person name="Won M."/>
            <person name="Lee C.-M."/>
            <person name="Woen H.-Y."/>
            <person name="Kwon S.-W."/>
        </authorList>
    </citation>
    <scope>NUCLEOTIDE SEQUENCE</scope>
    <source>
        <strain evidence="2">SSHM10-5</strain>
    </source>
</reference>
<evidence type="ECO:0000313" key="3">
    <source>
        <dbReference type="Proteomes" id="UP000830326"/>
    </source>
</evidence>
<proteinExistence type="predicted"/>
<evidence type="ECO:0000256" key="1">
    <source>
        <dbReference type="SAM" id="SignalP"/>
    </source>
</evidence>